<dbReference type="PROSITE" id="PS51363">
    <property type="entry name" value="W2"/>
    <property type="match status" value="1"/>
</dbReference>
<keyword evidence="4" id="KW-0963">Cytoplasm</keyword>
<dbReference type="InterPro" id="IPR003307">
    <property type="entry name" value="W2_domain"/>
</dbReference>
<reference evidence="15" key="1">
    <citation type="submission" date="2017-03" db="EMBL/GenBank/DDBJ databases">
        <authorList>
            <person name="Sharma R."/>
            <person name="Thines M."/>
        </authorList>
    </citation>
    <scope>NUCLEOTIDE SEQUENCE [LARGE SCALE GENOMIC DNA]</scope>
</reference>
<feature type="region of interest" description="Disordered" evidence="12">
    <location>
        <begin position="491"/>
        <end position="518"/>
    </location>
</feature>
<keyword evidence="15" id="KW-1185">Reference proteome</keyword>
<dbReference type="PANTHER" id="PTHR45887:SF1">
    <property type="entry name" value="TRANSLATION INITIATION FACTOR EIF-2B SUBUNIT EPSILON"/>
    <property type="match status" value="1"/>
</dbReference>
<dbReference type="GO" id="GO:0005829">
    <property type="term" value="C:cytosol"/>
    <property type="evidence" value="ECO:0007669"/>
    <property type="project" value="UniProtKB-SubCell"/>
</dbReference>
<keyword evidence="5 14" id="KW-0396">Initiation factor</keyword>
<comment type="similarity">
    <text evidence="2">Belongs to the eIF-2B gamma/epsilon subunits family.</text>
</comment>
<evidence type="ECO:0000256" key="10">
    <source>
        <dbReference type="ARBA" id="ARBA00044345"/>
    </source>
</evidence>
<dbReference type="GO" id="GO:0005085">
    <property type="term" value="F:guanyl-nucleotide exchange factor activity"/>
    <property type="evidence" value="ECO:0007669"/>
    <property type="project" value="InterPro"/>
</dbReference>
<dbReference type="SUPFAM" id="SSF51161">
    <property type="entry name" value="Trimeric LpxA-like enzymes"/>
    <property type="match status" value="1"/>
</dbReference>
<evidence type="ECO:0000256" key="3">
    <source>
        <dbReference type="ARBA" id="ARBA00018601"/>
    </source>
</evidence>
<dbReference type="Gene3D" id="2.160.10.10">
    <property type="entry name" value="Hexapeptide repeat proteins"/>
    <property type="match status" value="1"/>
</dbReference>
<evidence type="ECO:0000256" key="5">
    <source>
        <dbReference type="ARBA" id="ARBA00022540"/>
    </source>
</evidence>
<dbReference type="CDD" id="cd04197">
    <property type="entry name" value="eIF-2B_epsilon_N"/>
    <property type="match status" value="1"/>
</dbReference>
<dbReference type="Pfam" id="PF02020">
    <property type="entry name" value="W2"/>
    <property type="match status" value="1"/>
</dbReference>
<feature type="domain" description="W2" evidence="13">
    <location>
        <begin position="520"/>
        <end position="701"/>
    </location>
</feature>
<dbReference type="GO" id="GO:0005851">
    <property type="term" value="C:eukaryotic translation initiation factor 2B complex"/>
    <property type="evidence" value="ECO:0007669"/>
    <property type="project" value="TreeGrafter"/>
</dbReference>
<evidence type="ECO:0000256" key="8">
    <source>
        <dbReference type="ARBA" id="ARBA00031190"/>
    </source>
</evidence>
<dbReference type="InterPro" id="IPR056764">
    <property type="entry name" value="LbH_EIF2B3/5"/>
</dbReference>
<dbReference type="FunFam" id="3.90.550.10:FF:000066">
    <property type="entry name" value="Translation initiation factor eIF-2B subunit epsilon"/>
    <property type="match status" value="1"/>
</dbReference>
<evidence type="ECO:0000256" key="1">
    <source>
        <dbReference type="ARBA" id="ARBA00004514"/>
    </source>
</evidence>
<dbReference type="InterPro" id="IPR011004">
    <property type="entry name" value="Trimer_LpxA-like_sf"/>
</dbReference>
<dbReference type="GO" id="GO:0003743">
    <property type="term" value="F:translation initiation factor activity"/>
    <property type="evidence" value="ECO:0007669"/>
    <property type="project" value="UniProtKB-KW"/>
</dbReference>
<proteinExistence type="inferred from homology"/>
<dbReference type="CDD" id="cd11558">
    <property type="entry name" value="W2_eIF2B_epsilon"/>
    <property type="match status" value="1"/>
</dbReference>
<protein>
    <recommendedName>
        <fullName evidence="3">Mannose-1-phosphate guanyltransferase</fullName>
    </recommendedName>
    <alternativeName>
        <fullName evidence="8">GDP-mannose pyrophosphorylase</fullName>
    </alternativeName>
    <alternativeName>
        <fullName evidence="7">GTP-mannose-1-phosphate guanylyltransferase</fullName>
    </alternativeName>
    <alternativeName>
        <fullName evidence="9">Translation initiation factor eIF2B subunit epsilon</fullName>
    </alternativeName>
    <alternativeName>
        <fullName evidence="10">eIF2B GDP-GTP exchange factor subunit epsilon</fullName>
    </alternativeName>
</protein>
<name>A0A1W5D1N5_9LECA</name>
<evidence type="ECO:0000256" key="2">
    <source>
        <dbReference type="ARBA" id="ARBA00007878"/>
    </source>
</evidence>
<dbReference type="InterPro" id="IPR005835">
    <property type="entry name" value="NTP_transferase_dom"/>
</dbReference>
<dbReference type="PANTHER" id="PTHR45887">
    <property type="entry name" value="TRANSLATION INITIATION FACTOR EIF-2B SUBUNIT EPSILON"/>
    <property type="match status" value="1"/>
</dbReference>
<evidence type="ECO:0000256" key="9">
    <source>
        <dbReference type="ARBA" id="ARBA00044144"/>
    </source>
</evidence>
<keyword evidence="6" id="KW-0648">Protein biosynthesis</keyword>
<dbReference type="Pfam" id="PF00483">
    <property type="entry name" value="NTP_transferase"/>
    <property type="match status" value="1"/>
</dbReference>
<dbReference type="Gene3D" id="3.90.550.10">
    <property type="entry name" value="Spore Coat Polysaccharide Biosynthesis Protein SpsA, Chain A"/>
    <property type="match status" value="1"/>
</dbReference>
<dbReference type="InterPro" id="IPR016024">
    <property type="entry name" value="ARM-type_fold"/>
</dbReference>
<accession>A0A1W5D1N5</accession>
<dbReference type="InterPro" id="IPR035543">
    <property type="entry name" value="eIF-2B_epsilon_N"/>
</dbReference>
<dbReference type="Proteomes" id="UP000192927">
    <property type="component" value="Unassembled WGS sequence"/>
</dbReference>
<dbReference type="SUPFAM" id="SSF48371">
    <property type="entry name" value="ARM repeat"/>
    <property type="match status" value="1"/>
</dbReference>
<dbReference type="InterPro" id="IPR051956">
    <property type="entry name" value="eIF2B_epsilon"/>
</dbReference>
<dbReference type="Pfam" id="PF25084">
    <property type="entry name" value="LbH_EIF2B"/>
    <property type="match status" value="1"/>
</dbReference>
<sequence>MTPRHPKGGSGKQKPQDDNREDSLQAVVLADSFETRFNPFTLERPRCLLPLANTPLIEYTLEFLANAGVEDIFIYCGAHTDQVEEYISASKWKLSSSPFRTLTLLKSTATSVGDAMRDLDNRDLITGDFLLVSGDVISNLPIEPALARHRARRGKDKNAIMTMVLREAGVEHRTKSRGRRPVFVIDPAKERCLHYEEMSRRQEAGRYVNIDPELLSTHEEIEIREDLIDCYIDICTPDVLGLWSDNFDYQSLRKSFLFGVLKDYELNGKTIHTYIVAEHYAARVRSLKAYDAVSKDVINRWTYPLCPDSNLVNGQSYRFGRGKIYEEEGVVLARSSVVNKRSVLGRETSIGDGSVVGDSVLGRRCQIGKNVLIEGAYIWDNAVIGDGATIRQAIVANEAVVGKNCRVEPGALISYGVRIADGMNVAGTSRITRANRKGSSISDTAIVGKGGEGYHYASDSDDDSSDTASTASSHLIYPNLTRSFSASSISTLNSSDSDSLLQPEVSSRRSSFRSDPLDDVGQNRDFHIEATSSILDGLTKGDAADVVQLELLSDRMRTNASDHMVRHAIVASFMKRIYNLIDGDQSVNTGIGAGEAVKLVFGRYKELVERMSISDKDKEDKADQVDFLMLVQKDAVGKSRGENVLLFVAKELYDLEIVEEEGVLQWWADPRSAEGEMGRVRGLTEQFVDWLQQADEEDDEGNAGSDGDE</sequence>
<evidence type="ECO:0000313" key="15">
    <source>
        <dbReference type="Proteomes" id="UP000192927"/>
    </source>
</evidence>
<evidence type="ECO:0000256" key="11">
    <source>
        <dbReference type="ARBA" id="ARBA00046432"/>
    </source>
</evidence>
<dbReference type="InterPro" id="IPR044123">
    <property type="entry name" value="W2_eIF2B_epsilon"/>
</dbReference>
<evidence type="ECO:0000313" key="14">
    <source>
        <dbReference type="EMBL" id="SLM37016.1"/>
    </source>
</evidence>
<dbReference type="GO" id="GO:0031369">
    <property type="term" value="F:translation initiation factor binding"/>
    <property type="evidence" value="ECO:0007669"/>
    <property type="project" value="InterPro"/>
</dbReference>
<dbReference type="CDD" id="cd05787">
    <property type="entry name" value="LbH_eIF2B_epsilon"/>
    <property type="match status" value="1"/>
</dbReference>
<evidence type="ECO:0000256" key="12">
    <source>
        <dbReference type="SAM" id="MobiDB-lite"/>
    </source>
</evidence>
<dbReference type="InterPro" id="IPR029044">
    <property type="entry name" value="Nucleotide-diphossugar_trans"/>
</dbReference>
<dbReference type="SMART" id="SM00515">
    <property type="entry name" value="eIF5C"/>
    <property type="match status" value="1"/>
</dbReference>
<evidence type="ECO:0000256" key="7">
    <source>
        <dbReference type="ARBA" id="ARBA00030179"/>
    </source>
</evidence>
<evidence type="ECO:0000256" key="4">
    <source>
        <dbReference type="ARBA" id="ARBA00022490"/>
    </source>
</evidence>
<comment type="subcellular location">
    <subcellularLocation>
        <location evidence="1">Cytoplasm</location>
        <location evidence="1">Cytosol</location>
    </subcellularLocation>
</comment>
<organism evidence="14 15">
    <name type="scientific">Lasallia pustulata</name>
    <dbReference type="NCBI Taxonomy" id="136370"/>
    <lineage>
        <taxon>Eukaryota</taxon>
        <taxon>Fungi</taxon>
        <taxon>Dikarya</taxon>
        <taxon>Ascomycota</taxon>
        <taxon>Pezizomycotina</taxon>
        <taxon>Lecanoromycetes</taxon>
        <taxon>OSLEUM clade</taxon>
        <taxon>Umbilicariomycetidae</taxon>
        <taxon>Umbilicariales</taxon>
        <taxon>Umbilicariaceae</taxon>
        <taxon>Lasallia</taxon>
    </lineage>
</organism>
<feature type="region of interest" description="Disordered" evidence="12">
    <location>
        <begin position="1"/>
        <end position="21"/>
    </location>
</feature>
<dbReference type="EMBL" id="FWEW01001418">
    <property type="protein sequence ID" value="SLM37016.1"/>
    <property type="molecule type" value="Genomic_DNA"/>
</dbReference>
<dbReference type="SUPFAM" id="SSF53448">
    <property type="entry name" value="Nucleotide-diphospho-sugar transferases"/>
    <property type="match status" value="1"/>
</dbReference>
<evidence type="ECO:0000256" key="6">
    <source>
        <dbReference type="ARBA" id="ARBA00022917"/>
    </source>
</evidence>
<feature type="compositionally biased region" description="Low complexity" evidence="12">
    <location>
        <begin position="491"/>
        <end position="501"/>
    </location>
</feature>
<dbReference type="AlphaFoldDB" id="A0A1W5D1N5"/>
<evidence type="ECO:0000259" key="13">
    <source>
        <dbReference type="PROSITE" id="PS51363"/>
    </source>
</evidence>
<comment type="subunit">
    <text evidence="11">Component of the translation initiation factor 2B (eIF2B) complex which is a heterodecamer of two sets of five different subunits: alpha, beta, gamma, delta and epsilon. Subunits alpha, beta and delta comprise a regulatory subcomplex and subunits epsilon and gamma comprise a catalytic subcomplex. Within the complex, the hexameric regulatory complex resides at the center, with the two heterodimeric catalytic subcomplexes bound on opposite sides.</text>
</comment>
<dbReference type="Gene3D" id="1.25.40.180">
    <property type="match status" value="1"/>
</dbReference>